<evidence type="ECO:0000256" key="1">
    <source>
        <dbReference type="ARBA" id="ARBA00022857"/>
    </source>
</evidence>
<evidence type="ECO:0000256" key="4">
    <source>
        <dbReference type="ARBA" id="ARBA00070796"/>
    </source>
</evidence>
<dbReference type="Pfam" id="PF00107">
    <property type="entry name" value="ADH_zinc_N"/>
    <property type="match status" value="1"/>
</dbReference>
<dbReference type="InterPro" id="IPR013154">
    <property type="entry name" value="ADH-like_N"/>
</dbReference>
<accession>A0A4Y9YBL0</accession>
<keyword evidence="1" id="KW-0521">NADP</keyword>
<dbReference type="Proteomes" id="UP000298327">
    <property type="component" value="Unassembled WGS sequence"/>
</dbReference>
<reference evidence="6 7" key="1">
    <citation type="submission" date="2019-02" db="EMBL/GenBank/DDBJ databases">
        <title>Genome sequencing of the rare red list fungi Dentipellis fragilis.</title>
        <authorList>
            <person name="Buettner E."/>
            <person name="Kellner H."/>
        </authorList>
    </citation>
    <scope>NUCLEOTIDE SEQUENCE [LARGE SCALE GENOMIC DNA]</scope>
    <source>
        <strain evidence="6 7">DSM 105465</strain>
    </source>
</reference>
<dbReference type="EMBL" id="SEOQ01000694">
    <property type="protein sequence ID" value="TFY58249.1"/>
    <property type="molecule type" value="Genomic_DNA"/>
</dbReference>
<organism evidence="6 7">
    <name type="scientific">Dentipellis fragilis</name>
    <dbReference type="NCBI Taxonomy" id="205917"/>
    <lineage>
        <taxon>Eukaryota</taxon>
        <taxon>Fungi</taxon>
        <taxon>Dikarya</taxon>
        <taxon>Basidiomycota</taxon>
        <taxon>Agaricomycotina</taxon>
        <taxon>Agaricomycetes</taxon>
        <taxon>Russulales</taxon>
        <taxon>Hericiaceae</taxon>
        <taxon>Dentipellis</taxon>
    </lineage>
</organism>
<dbReference type="GO" id="GO:0070402">
    <property type="term" value="F:NADPH binding"/>
    <property type="evidence" value="ECO:0007669"/>
    <property type="project" value="TreeGrafter"/>
</dbReference>
<evidence type="ECO:0000256" key="2">
    <source>
        <dbReference type="ARBA" id="ARBA00023002"/>
    </source>
</evidence>
<dbReference type="InterPro" id="IPR047618">
    <property type="entry name" value="QOR-like"/>
</dbReference>
<dbReference type="InterPro" id="IPR013149">
    <property type="entry name" value="ADH-like_C"/>
</dbReference>
<dbReference type="Gene3D" id="3.90.180.10">
    <property type="entry name" value="Medium-chain alcohol dehydrogenases, catalytic domain"/>
    <property type="match status" value="1"/>
</dbReference>
<dbReference type="GO" id="GO:0005829">
    <property type="term" value="C:cytosol"/>
    <property type="evidence" value="ECO:0007669"/>
    <property type="project" value="TreeGrafter"/>
</dbReference>
<evidence type="ECO:0000256" key="3">
    <source>
        <dbReference type="ARBA" id="ARBA00043088"/>
    </source>
</evidence>
<dbReference type="PANTHER" id="PTHR48106:SF13">
    <property type="entry name" value="QUINONE OXIDOREDUCTASE-RELATED"/>
    <property type="match status" value="1"/>
</dbReference>
<comment type="caution">
    <text evidence="6">The sequence shown here is derived from an EMBL/GenBank/DDBJ whole genome shotgun (WGS) entry which is preliminary data.</text>
</comment>
<proteinExistence type="predicted"/>
<dbReference type="SUPFAM" id="SSF51735">
    <property type="entry name" value="NAD(P)-binding Rossmann-fold domains"/>
    <property type="match status" value="1"/>
</dbReference>
<evidence type="ECO:0000259" key="5">
    <source>
        <dbReference type="SMART" id="SM00829"/>
    </source>
</evidence>
<name>A0A4Y9YBL0_9AGAM</name>
<evidence type="ECO:0000313" key="6">
    <source>
        <dbReference type="EMBL" id="TFY58249.1"/>
    </source>
</evidence>
<protein>
    <recommendedName>
        <fullName evidence="4">Probable quinone oxidoreductase</fullName>
    </recommendedName>
    <alternativeName>
        <fullName evidence="3">NADPH:quinone reductase</fullName>
    </alternativeName>
</protein>
<dbReference type="GO" id="GO:0035925">
    <property type="term" value="F:mRNA 3'-UTR AU-rich region binding"/>
    <property type="evidence" value="ECO:0007669"/>
    <property type="project" value="TreeGrafter"/>
</dbReference>
<feature type="domain" description="Enoyl reductase (ER)" evidence="5">
    <location>
        <begin position="509"/>
        <end position="830"/>
    </location>
</feature>
<gene>
    <name evidence="6" type="ORF">EVG20_g8227</name>
</gene>
<dbReference type="STRING" id="205917.A0A4Y9YBL0"/>
<dbReference type="SUPFAM" id="SSF50129">
    <property type="entry name" value="GroES-like"/>
    <property type="match status" value="1"/>
</dbReference>
<dbReference type="FunFam" id="3.40.50.720:FF:000053">
    <property type="entry name" value="Quinone oxidoreductase 1"/>
    <property type="match status" value="1"/>
</dbReference>
<dbReference type="Gene3D" id="3.40.50.720">
    <property type="entry name" value="NAD(P)-binding Rossmann-like Domain"/>
    <property type="match status" value="1"/>
</dbReference>
<dbReference type="Pfam" id="PF08240">
    <property type="entry name" value="ADH_N"/>
    <property type="match status" value="1"/>
</dbReference>
<dbReference type="OrthoDB" id="2423701at2759"/>
<dbReference type="AlphaFoldDB" id="A0A4Y9YBL0"/>
<dbReference type="GO" id="GO:0003960">
    <property type="term" value="F:quinone reductase (NADPH) activity"/>
    <property type="evidence" value="ECO:0007669"/>
    <property type="project" value="InterPro"/>
</dbReference>
<dbReference type="InterPro" id="IPR020843">
    <property type="entry name" value="ER"/>
</dbReference>
<evidence type="ECO:0000313" key="7">
    <source>
        <dbReference type="Proteomes" id="UP000298327"/>
    </source>
</evidence>
<dbReference type="InterPro" id="IPR036291">
    <property type="entry name" value="NAD(P)-bd_dom_sf"/>
</dbReference>
<keyword evidence="7" id="KW-1185">Reference proteome</keyword>
<dbReference type="PANTHER" id="PTHR48106">
    <property type="entry name" value="QUINONE OXIDOREDUCTASE PIG3-RELATED"/>
    <property type="match status" value="1"/>
</dbReference>
<dbReference type="CDD" id="cd05286">
    <property type="entry name" value="QOR2"/>
    <property type="match status" value="1"/>
</dbReference>
<keyword evidence="2" id="KW-0560">Oxidoreductase</keyword>
<dbReference type="InterPro" id="IPR011032">
    <property type="entry name" value="GroES-like_sf"/>
</dbReference>
<dbReference type="SMART" id="SM00829">
    <property type="entry name" value="PKS_ER"/>
    <property type="match status" value="1"/>
</dbReference>
<sequence length="838" mass="92617">MSTVSGLTGIPTEAKDNKQLPWDRALAMKDELLKDGEKSLGSSAWVIIAAYRDFAEGLESVSMVKRILHKGDKEDEEMGWEGKPNALTSLSNGILREPRVFHIPSEDWVEKFNEQVTFESTVHNAWTLSDAATLQKEAPERLRATGWDDVRPALSTTVRAWILAGFIAGGGHRNSQTAMDYYSRVLSVLEWGRSLWKDVPREQRGSIFDATFVRGVKRLFLQTFIEAYSENSSPNPEFDINDLAEMARDLLVDTKRQHPEDGENAQYDPGFITSFFINPMAESMSIIGFVHIRKALQLKAQGDTKAALEQFGEASSWYAKAGASFPVDDEKHIYFLGIALEALWHHGFKLETLLSLCEGIRRDMPKALQIWEFSQMAEARDKVLKRVLDFEDEYREKVKKGECQLSDIITLEDTDDLSQAVEGSAIANPQREPADVTGSHVFLALSKARALLSSLSTYDVIEEDDEAMSAYIKPTAAPWSPRKSGAISYQELIMSYPATIRGVGINKTGDVDVIEDLTIPFPERKPDEVLIKVHYIGVNFIDTYFRKGLYPPPSFPFFLSGEVTGTVVELPTDESVLNNENYRKFGLKVGGRIGASAPGSQKEYISVPWNKVYPIPDGISLRTATAAITQGLTTLTLLTESYKVQKGDYVLIHTIAGGVGLLMSQVAKSRGAIVIGTTSTPAKAEFAKAHGADHVILYKDEDTVKRVAEITNGQGPQVIYDGVGKDTFDDDLKIIRRKGTLVSFGNASGAVPPVPLFKLTEKNIKLLRPTVANYVATPEERAHYSTQLWKLVSSGELKINIHGEYPFSAEGVRQAHLDLTGGKTTGKLLIKVAGDAEA</sequence>